<comment type="function">
    <text evidence="8">Subunit of the oligosaccharyl transferase (OST) complex that catalyzes the initial transfer of a defined glycan (Glc(3)Man(9)GlcNAc(2) in eukaryotes) from the lipid carrier dolichol-pyrophosphate to an asparagine residue within an Asn-X-Ser/Thr consensus motif in nascent polypeptide chains, the first step in protein N-glycosylation. N-glycosylation occurs cotranslationally and the complex associates with the Sec61 complex at the channel-forming translocon complex that mediates protein translocation across the endoplasmic reticulum (ER).</text>
</comment>
<evidence type="ECO:0000256" key="6">
    <source>
        <dbReference type="ARBA" id="ARBA00022989"/>
    </source>
</evidence>
<dbReference type="GO" id="GO:0008250">
    <property type="term" value="C:oligosaccharyltransferase complex"/>
    <property type="evidence" value="ECO:0007669"/>
    <property type="project" value="EnsemblFungi"/>
</dbReference>
<keyword evidence="7 8" id="KW-0472">Membrane</keyword>
<organism evidence="11 12">
    <name type="scientific">Lipomyces starkeyi NRRL Y-11557</name>
    <dbReference type="NCBI Taxonomy" id="675824"/>
    <lineage>
        <taxon>Eukaryota</taxon>
        <taxon>Fungi</taxon>
        <taxon>Dikarya</taxon>
        <taxon>Ascomycota</taxon>
        <taxon>Saccharomycotina</taxon>
        <taxon>Lipomycetes</taxon>
        <taxon>Lipomycetales</taxon>
        <taxon>Lipomycetaceae</taxon>
        <taxon>Lipomyces</taxon>
    </lineage>
</organism>
<dbReference type="InterPro" id="IPR055459">
    <property type="entry name" value="OST48_MD"/>
</dbReference>
<evidence type="ECO:0000256" key="1">
    <source>
        <dbReference type="ARBA" id="ARBA00004479"/>
    </source>
</evidence>
<keyword evidence="6 8" id="KW-1133">Transmembrane helix</keyword>
<comment type="pathway">
    <text evidence="2 8">Protein modification; protein glycosylation.</text>
</comment>
<evidence type="ECO:0000256" key="2">
    <source>
        <dbReference type="ARBA" id="ARBA00004922"/>
    </source>
</evidence>
<evidence type="ECO:0000256" key="8">
    <source>
        <dbReference type="RuleBase" id="RU361142"/>
    </source>
</evidence>
<evidence type="ECO:0000313" key="11">
    <source>
        <dbReference type="EMBL" id="ODQ70362.1"/>
    </source>
</evidence>
<keyword evidence="12" id="KW-1185">Reference proteome</keyword>
<evidence type="ECO:0000256" key="5">
    <source>
        <dbReference type="ARBA" id="ARBA00022824"/>
    </source>
</evidence>
<sequence length="447" mass="49637">MTPFGPGIIRILGFPLLALVSLAFALSTTGPKLLVVLDPSINKEDYSIFFDDLKGRDFALDFRSANDPHLSLFNYGERAYDHVILTLPPTQKALGPNLLAKPLLEFMTNGGNVLVLLNPNEHALGSVREFARELDIHLPFRDTKLVDHFHFDTVASPILHDRLILDPATSLVEPSILQVATSKKIMYSGSAFALGNNHLLFPILRASDTAYVYDPAEELLASDSPFVSGTQAYLVAGIQARNNARAVVVASSSMLSNDAINAADSANRELAAGITKWTFQESGVIKLASVTHKLANTAEENPQIYRVKQNITYEAEISEWSGNKWVPFAADDVQLEFTMLDPYYRLILTPVGANGDSELYATTFQAPDQHGMFTFHLNYKRTGLSYVEDKRTVTLRHFGHNEFLRSFEIPNAYPYITSVVVVIVAWVLFTVLWVFSGPEKVPEKKTQ</sequence>
<dbReference type="OrthoDB" id="29105at2759"/>
<dbReference type="PANTHER" id="PTHR10830">
    <property type="entry name" value="DOLICHYL-DIPHOSPHOOLIGOSACCHARIDE--PROTEIN GLYCOSYLTRANSFERASE 48 KDA SUBUNIT"/>
    <property type="match status" value="1"/>
</dbReference>
<evidence type="ECO:0000256" key="3">
    <source>
        <dbReference type="ARBA" id="ARBA00008743"/>
    </source>
</evidence>
<dbReference type="GO" id="GO:0018279">
    <property type="term" value="P:protein N-linked glycosylation via asparagine"/>
    <property type="evidence" value="ECO:0007669"/>
    <property type="project" value="UniProtKB-UniRule"/>
</dbReference>
<evidence type="ECO:0000259" key="10">
    <source>
        <dbReference type="Pfam" id="PF23358"/>
    </source>
</evidence>
<dbReference type="GO" id="GO:0004576">
    <property type="term" value="F:oligosaccharyl transferase activity"/>
    <property type="evidence" value="ECO:0007669"/>
    <property type="project" value="EnsemblFungi"/>
</dbReference>
<name>A0A1E3PZM1_LIPST</name>
<evidence type="ECO:0000256" key="4">
    <source>
        <dbReference type="ARBA" id="ARBA00022692"/>
    </source>
</evidence>
<evidence type="ECO:0000256" key="7">
    <source>
        <dbReference type="ARBA" id="ARBA00023136"/>
    </source>
</evidence>
<comment type="subunit">
    <text evidence="8">Component of the oligosaccharyltransferase (OST) complex.</text>
</comment>
<dbReference type="Proteomes" id="UP000094385">
    <property type="component" value="Unassembled WGS sequence"/>
</dbReference>
<dbReference type="InterPro" id="IPR055457">
    <property type="entry name" value="OST48_N"/>
</dbReference>
<feature type="domain" description="OST48 N-terminal" evidence="9">
    <location>
        <begin position="32"/>
        <end position="278"/>
    </location>
</feature>
<feature type="transmembrane region" description="Helical" evidence="8">
    <location>
        <begin position="412"/>
        <end position="435"/>
    </location>
</feature>
<dbReference type="AlphaFoldDB" id="A0A1E3PZM1"/>
<dbReference type="GO" id="GO:0005635">
    <property type="term" value="C:nuclear envelope"/>
    <property type="evidence" value="ECO:0007669"/>
    <property type="project" value="EnsemblFungi"/>
</dbReference>
<dbReference type="Pfam" id="PF23358">
    <property type="entry name" value="OST48_MD"/>
    <property type="match status" value="1"/>
</dbReference>
<gene>
    <name evidence="11" type="ORF">LIPSTDRAFT_5830</name>
</gene>
<accession>A0A1E3PZM1</accession>
<evidence type="ECO:0000313" key="12">
    <source>
        <dbReference type="Proteomes" id="UP000094385"/>
    </source>
</evidence>
<comment type="similarity">
    <text evidence="3 8">Belongs to the DDOST 48 kDa subunit family.</text>
</comment>
<dbReference type="UniPathway" id="UPA00378"/>
<reference evidence="11 12" key="1">
    <citation type="journal article" date="2016" name="Proc. Natl. Acad. Sci. U.S.A.">
        <title>Comparative genomics of biotechnologically important yeasts.</title>
        <authorList>
            <person name="Riley R."/>
            <person name="Haridas S."/>
            <person name="Wolfe K.H."/>
            <person name="Lopes M.R."/>
            <person name="Hittinger C.T."/>
            <person name="Goeker M."/>
            <person name="Salamov A.A."/>
            <person name="Wisecaver J.H."/>
            <person name="Long T.M."/>
            <person name="Calvey C.H."/>
            <person name="Aerts A.L."/>
            <person name="Barry K.W."/>
            <person name="Choi C."/>
            <person name="Clum A."/>
            <person name="Coughlan A.Y."/>
            <person name="Deshpande S."/>
            <person name="Douglass A.P."/>
            <person name="Hanson S.J."/>
            <person name="Klenk H.-P."/>
            <person name="LaButti K.M."/>
            <person name="Lapidus A."/>
            <person name="Lindquist E.A."/>
            <person name="Lipzen A.M."/>
            <person name="Meier-Kolthoff J.P."/>
            <person name="Ohm R.A."/>
            <person name="Otillar R.P."/>
            <person name="Pangilinan J.L."/>
            <person name="Peng Y."/>
            <person name="Rokas A."/>
            <person name="Rosa C.A."/>
            <person name="Scheuner C."/>
            <person name="Sibirny A.A."/>
            <person name="Slot J.C."/>
            <person name="Stielow J.B."/>
            <person name="Sun H."/>
            <person name="Kurtzman C.P."/>
            <person name="Blackwell M."/>
            <person name="Grigoriev I.V."/>
            <person name="Jeffries T.W."/>
        </authorList>
    </citation>
    <scope>NUCLEOTIDE SEQUENCE [LARGE SCALE GENOMIC DNA]</scope>
    <source>
        <strain evidence="11 12">NRRL Y-11557</strain>
    </source>
</reference>
<evidence type="ECO:0000259" key="9">
    <source>
        <dbReference type="Pfam" id="PF03345"/>
    </source>
</evidence>
<dbReference type="STRING" id="675824.A0A1E3PZM1"/>
<dbReference type="InterPro" id="IPR005013">
    <property type="entry name" value="DDOST_48_kDa_subunit"/>
</dbReference>
<keyword evidence="5 8" id="KW-0256">Endoplasmic reticulum</keyword>
<dbReference type="Pfam" id="PF03345">
    <property type="entry name" value="OST48_N"/>
    <property type="match status" value="1"/>
</dbReference>
<dbReference type="PANTHER" id="PTHR10830:SF0">
    <property type="entry name" value="DOLICHYL-DIPHOSPHOOLIGOSACCHARIDE--PROTEIN GLYCOSYLTRANSFERASE 48 KDA SUBUNIT"/>
    <property type="match status" value="1"/>
</dbReference>
<dbReference type="EMBL" id="KV454300">
    <property type="protein sequence ID" value="ODQ70362.1"/>
    <property type="molecule type" value="Genomic_DNA"/>
</dbReference>
<keyword evidence="4 8" id="KW-0812">Transmembrane</keyword>
<proteinExistence type="inferred from homology"/>
<feature type="domain" description="OST48 middle" evidence="10">
    <location>
        <begin position="297"/>
        <end position="436"/>
    </location>
</feature>
<comment type="subcellular location">
    <subcellularLocation>
        <location evidence="8">Endoplasmic reticulum membrane</location>
        <topology evidence="8">Single-pass type I membrane protein</topology>
    </subcellularLocation>
    <subcellularLocation>
        <location evidence="1">Membrane</location>
        <topology evidence="1">Single-pass type I membrane protein</topology>
    </subcellularLocation>
</comment>
<protein>
    <recommendedName>
        <fullName evidence="8">Dolichyl-diphosphooligosaccharide--protein glycosyltransferase subunit WBP1</fullName>
        <shortName evidence="8">Oligosaccharyl transferase subunit WBP1</shortName>
    </recommendedName>
</protein>